<organism evidence="1 2">
    <name type="scientific">Flavobacterium lacus</name>
    <dbReference type="NCBI Taxonomy" id="1353778"/>
    <lineage>
        <taxon>Bacteria</taxon>
        <taxon>Pseudomonadati</taxon>
        <taxon>Bacteroidota</taxon>
        <taxon>Flavobacteriia</taxon>
        <taxon>Flavobacteriales</taxon>
        <taxon>Flavobacteriaceae</taxon>
        <taxon>Flavobacterium</taxon>
    </lineage>
</organism>
<protein>
    <recommendedName>
        <fullName evidence="3">HYR domain-containing protein</fullName>
    </recommendedName>
</protein>
<dbReference type="Proteomes" id="UP000249518">
    <property type="component" value="Unassembled WGS sequence"/>
</dbReference>
<sequence length="1298" mass="137123">MKNMYSNFKINKKANYLLLLLTVLLGNLFSVQAQVRVPFTQRTSVYSPTKTIYNVKGDFTMIGNTNLTLVNYGDETSNNNNMRYVDIDNDTNTWNSSSANLVLSTENGANPACSNIVYAGLYWTGRASDASTSPNIFTVERQVPGGIVNVNNNYTVGHNQTITNTTYNLSITRNSPTNTNRSPIYTFISGTNTYVFNFTNNTGANRVTLSVNGGTAVNIPVNYTTSGSIGTATLTTPYVINDGSVNLTINSLERNTATNLSTTDTQNTSFANVNVNGTIQGTTTISKTYDKRKVSIKGPNSSAYTLLTAQDDDIYYPVNSDGFMYSGYIEVTDYVRANGLGAYSVADIALIEGNGGGTGYYGGWGMVVVYENDKMKWRDVTVFDGHSYVAGSITADFEIPVAGFNTVQSGPVNMKLGMMAGEGDRNIAGDFFQIRNFQDNNWVTLNHGANSTNNFFNSSIFTGGNTRVPDLINNTGLDISMFTIPNTNNAVITNNQTSTRFRYGTTQDTYVIYNITMSVDAYIPEIEGLLTVQNIGGAPASPSGPYNAQPGQEVEFGVDIKNLGTEAVNNYKLVIPIPFTSTFVPGSLNSSILFTPNPSPNNLYFDPNLGATGSIVWDFGTLPLPADPQTLLASLRFKLRATDNCAILSNPNCANNILVNGLTFGTGAITNIAFKDRPLILGYNNSGACQGEPIYQPITVNIIAGNYVAQNCSNVPLVQNFYYCNGQTNVTAAQLASAFPPGSLFYSAYPVPAGAAPINNFPIVAGVTNTYFAVPFNADGCFFEFTISACRPIDAVDDIAGPINGASGQNGVVNVFDNDTLNGVILNPADVALTLVTPDPTGALTLNPDGSVDVAPGTPAGTYSLTYQICENVNPGNCDTAVVTITVSAPVIDAMNDNAGPINGASGQNGVVNVFDNDTLNGVILNPADVALTLVTPDPTGALTLNPDGSVDVAPGTPAGTYSLTYQICENVNPGNCDTAVVTITVSTPVIDAVNDNYNSISCITNGVIGNILSNDTLDNNPATSLNVSISITSGNSPNVTIDNQGNISVNSGIPAGQYNIGYTICEILNPNNCSSALITINIVDTIPPVISNLPAETTIQCPATPEFAVATANDSCGSASITFDDEIINGNCAGNYTIIRTWTAIDQSGNTSSSSQTITVNDTIAPSFVEELPADVTVECNAVPTATTLTATDNCGDATVTFAEAIQQGDCPNAYVVTRTWTATDACENQTVHTQIITVQDTIAPAFVEELPADVTVECNAVPTAATLTATDNCGDATVTFAEAIQQGDCPNAYVVT</sequence>
<accession>A0A328X752</accession>
<name>A0A328X752_9FLAO</name>
<proteinExistence type="predicted"/>
<keyword evidence="2" id="KW-1185">Reference proteome</keyword>
<gene>
    <name evidence="1" type="ORF">B0I10_101344</name>
</gene>
<reference evidence="1 2" key="1">
    <citation type="submission" date="2018-06" db="EMBL/GenBank/DDBJ databases">
        <title>Genomic Encyclopedia of Type Strains, Phase III (KMG-III): the genomes of soil and plant-associated and newly described type strains.</title>
        <authorList>
            <person name="Whitman W."/>
        </authorList>
    </citation>
    <scope>NUCLEOTIDE SEQUENCE [LARGE SCALE GENOMIC DNA]</scope>
    <source>
        <strain evidence="1 2">CGMCC 1.12504</strain>
    </source>
</reference>
<comment type="caution">
    <text evidence="1">The sequence shown here is derived from an EMBL/GenBank/DDBJ whole genome shotgun (WGS) entry which is preliminary data.</text>
</comment>
<evidence type="ECO:0008006" key="3">
    <source>
        <dbReference type="Google" id="ProtNLM"/>
    </source>
</evidence>
<dbReference type="EMBL" id="QLSV01000001">
    <property type="protein sequence ID" value="RAR51168.1"/>
    <property type="molecule type" value="Genomic_DNA"/>
</dbReference>
<evidence type="ECO:0000313" key="2">
    <source>
        <dbReference type="Proteomes" id="UP000249518"/>
    </source>
</evidence>
<dbReference type="Gene3D" id="2.60.40.10">
    <property type="entry name" value="Immunoglobulins"/>
    <property type="match status" value="1"/>
</dbReference>
<feature type="non-terminal residue" evidence="1">
    <location>
        <position position="1298"/>
    </location>
</feature>
<evidence type="ECO:0000313" key="1">
    <source>
        <dbReference type="EMBL" id="RAR51168.1"/>
    </source>
</evidence>
<dbReference type="InterPro" id="IPR013783">
    <property type="entry name" value="Ig-like_fold"/>
</dbReference>